<dbReference type="AlphaFoldDB" id="A0A328U3I2"/>
<protein>
    <submittedName>
        <fullName evidence="1">Uncharacterized protein</fullName>
    </submittedName>
</protein>
<dbReference type="RefSeq" id="WP_112883763.1">
    <property type="nucleotide sequence ID" value="NZ_QLUW01000003.1"/>
</dbReference>
<dbReference type="OrthoDB" id="2382036at2"/>
<comment type="caution">
    <text evidence="1">The sequence shown here is derived from an EMBL/GenBank/DDBJ whole genome shotgun (WGS) entry which is preliminary data.</text>
</comment>
<gene>
    <name evidence="1" type="ORF">DL346_19100</name>
</gene>
<accession>A0A328U3I2</accession>
<sequence length="60" mass="6896">MALLDKLTQEKCPICSETLTTDKSNSLLSHIVKSCPNEHYEKEFIPALEGYIEHYMVPKK</sequence>
<dbReference type="EMBL" id="QLUW01000003">
    <property type="protein sequence ID" value="RAP75455.1"/>
    <property type="molecule type" value="Genomic_DNA"/>
</dbReference>
<keyword evidence="2" id="KW-1185">Reference proteome</keyword>
<evidence type="ECO:0000313" key="2">
    <source>
        <dbReference type="Proteomes" id="UP000249260"/>
    </source>
</evidence>
<dbReference type="Proteomes" id="UP000249260">
    <property type="component" value="Unassembled WGS sequence"/>
</dbReference>
<proteinExistence type="predicted"/>
<name>A0A328U3I2_9BACL</name>
<evidence type="ECO:0000313" key="1">
    <source>
        <dbReference type="EMBL" id="RAP75455.1"/>
    </source>
</evidence>
<organism evidence="1 2">
    <name type="scientific">Paenibacillus montanisoli</name>
    <dbReference type="NCBI Taxonomy" id="2081970"/>
    <lineage>
        <taxon>Bacteria</taxon>
        <taxon>Bacillati</taxon>
        <taxon>Bacillota</taxon>
        <taxon>Bacilli</taxon>
        <taxon>Bacillales</taxon>
        <taxon>Paenibacillaceae</taxon>
        <taxon>Paenibacillus</taxon>
    </lineage>
</organism>
<reference evidence="1 2" key="1">
    <citation type="submission" date="2018-06" db="EMBL/GenBank/DDBJ databases">
        <title>Paenibacillus montanisoli sp. nov., isolated from mountain area soil.</title>
        <authorList>
            <person name="Wu M."/>
        </authorList>
    </citation>
    <scope>NUCLEOTIDE SEQUENCE [LARGE SCALE GENOMIC DNA]</scope>
    <source>
        <strain evidence="1 2">RA17</strain>
    </source>
</reference>